<dbReference type="SUPFAM" id="SSF52540">
    <property type="entry name" value="P-loop containing nucleoside triphosphate hydrolases"/>
    <property type="match status" value="1"/>
</dbReference>
<dbReference type="AlphaFoldDB" id="A0A6A6V7C7"/>
<dbReference type="Gene3D" id="3.40.50.300">
    <property type="entry name" value="P-loop containing nucleotide triphosphate hydrolases"/>
    <property type="match status" value="1"/>
</dbReference>
<reference evidence="2" key="1">
    <citation type="journal article" date="2020" name="Stud. Mycol.">
        <title>101 Dothideomycetes genomes: a test case for predicting lifestyles and emergence of pathogens.</title>
        <authorList>
            <person name="Haridas S."/>
            <person name="Albert R."/>
            <person name="Binder M."/>
            <person name="Bloem J."/>
            <person name="Labutti K."/>
            <person name="Salamov A."/>
            <person name="Andreopoulos B."/>
            <person name="Baker S."/>
            <person name="Barry K."/>
            <person name="Bills G."/>
            <person name="Bluhm B."/>
            <person name="Cannon C."/>
            <person name="Castanera R."/>
            <person name="Culley D."/>
            <person name="Daum C."/>
            <person name="Ezra D."/>
            <person name="Gonzalez J."/>
            <person name="Henrissat B."/>
            <person name="Kuo A."/>
            <person name="Liang C."/>
            <person name="Lipzen A."/>
            <person name="Lutzoni F."/>
            <person name="Magnuson J."/>
            <person name="Mondo S."/>
            <person name="Nolan M."/>
            <person name="Ohm R."/>
            <person name="Pangilinan J."/>
            <person name="Park H.-J."/>
            <person name="Ramirez L."/>
            <person name="Alfaro M."/>
            <person name="Sun H."/>
            <person name="Tritt A."/>
            <person name="Yoshinaga Y."/>
            <person name="Zwiers L.-H."/>
            <person name="Turgeon B."/>
            <person name="Goodwin S."/>
            <person name="Spatafora J."/>
            <person name="Crous P."/>
            <person name="Grigoriev I."/>
        </authorList>
    </citation>
    <scope>NUCLEOTIDE SEQUENCE</scope>
    <source>
        <strain evidence="2">CBS 119925</strain>
    </source>
</reference>
<evidence type="ECO:0000313" key="3">
    <source>
        <dbReference type="Proteomes" id="UP000799440"/>
    </source>
</evidence>
<feature type="non-terminal residue" evidence="2">
    <location>
        <position position="1"/>
    </location>
</feature>
<dbReference type="InterPro" id="IPR006073">
    <property type="entry name" value="GTP-bd"/>
</dbReference>
<organism evidence="2 3">
    <name type="scientific">Sporormia fimetaria CBS 119925</name>
    <dbReference type="NCBI Taxonomy" id="1340428"/>
    <lineage>
        <taxon>Eukaryota</taxon>
        <taxon>Fungi</taxon>
        <taxon>Dikarya</taxon>
        <taxon>Ascomycota</taxon>
        <taxon>Pezizomycotina</taxon>
        <taxon>Dothideomycetes</taxon>
        <taxon>Pleosporomycetidae</taxon>
        <taxon>Pleosporales</taxon>
        <taxon>Sporormiaceae</taxon>
        <taxon>Sporormia</taxon>
    </lineage>
</organism>
<protein>
    <recommendedName>
        <fullName evidence="1">G domain-containing protein</fullName>
    </recommendedName>
</protein>
<name>A0A6A6V7C7_9PLEO</name>
<evidence type="ECO:0000259" key="1">
    <source>
        <dbReference type="Pfam" id="PF01926"/>
    </source>
</evidence>
<keyword evidence="3" id="KW-1185">Reference proteome</keyword>
<dbReference type="InterPro" id="IPR027417">
    <property type="entry name" value="P-loop_NTPase"/>
</dbReference>
<gene>
    <name evidence="2" type="ORF">M011DRAFT_387921</name>
</gene>
<dbReference type="Pfam" id="PF01926">
    <property type="entry name" value="MMR_HSR1"/>
    <property type="match status" value="1"/>
</dbReference>
<sequence>ILGMTGAGKSSFIALCTQQEDVTIGHTLSSCTSGVSIYTVHHKGRVYRLVDTPGFDDSGRNDCETLQELAFWLGAAYEEGVQLNGIIYLHRITDLRVQGAALQSLQVLKALCGRKNYSNLYMATTRWEQVGRNQKSKAIARQRELCKNERFWGDIQSAGGRVISLSNNRDDALKLLEEIAERNSKFNLAFQQQFVDQRRQIYQTDAGRIVYEAIQGKLDEDAEAMEEEA</sequence>
<feature type="domain" description="G" evidence="1">
    <location>
        <begin position="1"/>
        <end position="63"/>
    </location>
</feature>
<dbReference type="GO" id="GO:0005525">
    <property type="term" value="F:GTP binding"/>
    <property type="evidence" value="ECO:0007669"/>
    <property type="project" value="InterPro"/>
</dbReference>
<dbReference type="EMBL" id="MU006580">
    <property type="protein sequence ID" value="KAF2745786.1"/>
    <property type="molecule type" value="Genomic_DNA"/>
</dbReference>
<dbReference type="OrthoDB" id="8954335at2759"/>
<accession>A0A6A6V7C7</accession>
<proteinExistence type="predicted"/>
<evidence type="ECO:0000313" key="2">
    <source>
        <dbReference type="EMBL" id="KAF2745786.1"/>
    </source>
</evidence>
<dbReference type="Proteomes" id="UP000799440">
    <property type="component" value="Unassembled WGS sequence"/>
</dbReference>
<feature type="non-terminal residue" evidence="2">
    <location>
        <position position="229"/>
    </location>
</feature>